<dbReference type="Proteomes" id="UP000694700">
    <property type="component" value="Unplaced"/>
</dbReference>
<evidence type="ECO:0000256" key="3">
    <source>
        <dbReference type="SAM" id="Phobius"/>
    </source>
</evidence>
<keyword evidence="3" id="KW-0472">Membrane</keyword>
<proteinExistence type="predicted"/>
<dbReference type="GO" id="GO:0005524">
    <property type="term" value="F:ATP binding"/>
    <property type="evidence" value="ECO:0007669"/>
    <property type="project" value="UniProtKB-KW"/>
</dbReference>
<dbReference type="AlphaFoldDB" id="A0A8C2ASW0"/>
<evidence type="ECO:0000313" key="5">
    <source>
        <dbReference type="Ensembl" id="ENSCCRP00015109407.1"/>
    </source>
</evidence>
<reference evidence="5" key="1">
    <citation type="submission" date="2025-08" db="UniProtKB">
        <authorList>
            <consortium name="Ensembl"/>
        </authorList>
    </citation>
    <scope>IDENTIFICATION</scope>
</reference>
<dbReference type="InterPro" id="IPR015415">
    <property type="entry name" value="Spast_Vps4_C"/>
</dbReference>
<feature type="domain" description="Spastin/Vps4 C-terminal" evidence="4">
    <location>
        <begin position="7"/>
        <end position="39"/>
    </location>
</feature>
<feature type="transmembrane region" description="Helical" evidence="3">
    <location>
        <begin position="30"/>
        <end position="52"/>
    </location>
</feature>
<keyword evidence="3" id="KW-0812">Transmembrane</keyword>
<evidence type="ECO:0000313" key="6">
    <source>
        <dbReference type="Proteomes" id="UP000694700"/>
    </source>
</evidence>
<accession>A0A8C2ASW0</accession>
<keyword evidence="1" id="KW-0547">Nucleotide-binding</keyword>
<evidence type="ECO:0000256" key="1">
    <source>
        <dbReference type="ARBA" id="ARBA00022741"/>
    </source>
</evidence>
<sequence>VIVDDLLTPCSPGDPQAIEMTWMEVDGEKLLEPIVSMKYVLLYLHTLLFKILSLKRFLKKFKGCIKLIK</sequence>
<name>A0A8C2ASW0_CYPCA</name>
<protein>
    <recommendedName>
        <fullName evidence="4">Spastin/Vps4 C-terminal domain-containing protein</fullName>
    </recommendedName>
</protein>
<dbReference type="Gene3D" id="1.10.8.60">
    <property type="match status" value="1"/>
</dbReference>
<dbReference type="Ensembl" id="ENSCCRT00015112876.1">
    <property type="protein sequence ID" value="ENSCCRP00015109407.1"/>
    <property type="gene ID" value="ENSCCRG00015043402.1"/>
</dbReference>
<dbReference type="Pfam" id="PF09336">
    <property type="entry name" value="Vps4_C"/>
    <property type="match status" value="1"/>
</dbReference>
<evidence type="ECO:0000256" key="2">
    <source>
        <dbReference type="ARBA" id="ARBA00022840"/>
    </source>
</evidence>
<keyword evidence="3" id="KW-1133">Transmembrane helix</keyword>
<evidence type="ECO:0000259" key="4">
    <source>
        <dbReference type="Pfam" id="PF09336"/>
    </source>
</evidence>
<keyword evidence="2" id="KW-0067">ATP-binding</keyword>
<organism evidence="5 6">
    <name type="scientific">Cyprinus carpio</name>
    <name type="common">Common carp</name>
    <dbReference type="NCBI Taxonomy" id="7962"/>
    <lineage>
        <taxon>Eukaryota</taxon>
        <taxon>Metazoa</taxon>
        <taxon>Chordata</taxon>
        <taxon>Craniata</taxon>
        <taxon>Vertebrata</taxon>
        <taxon>Euteleostomi</taxon>
        <taxon>Actinopterygii</taxon>
        <taxon>Neopterygii</taxon>
        <taxon>Teleostei</taxon>
        <taxon>Ostariophysi</taxon>
        <taxon>Cypriniformes</taxon>
        <taxon>Cyprinidae</taxon>
        <taxon>Cyprininae</taxon>
        <taxon>Cyprinus</taxon>
    </lineage>
</organism>